<dbReference type="EMBL" id="JAOPJF010000068">
    <property type="protein sequence ID" value="KAK1141173.1"/>
    <property type="molecule type" value="Genomic_DNA"/>
</dbReference>
<organism evidence="1 2">
    <name type="scientific">Aspergillus melleus</name>
    <dbReference type="NCBI Taxonomy" id="138277"/>
    <lineage>
        <taxon>Eukaryota</taxon>
        <taxon>Fungi</taxon>
        <taxon>Dikarya</taxon>
        <taxon>Ascomycota</taxon>
        <taxon>Pezizomycotina</taxon>
        <taxon>Eurotiomycetes</taxon>
        <taxon>Eurotiomycetidae</taxon>
        <taxon>Eurotiales</taxon>
        <taxon>Aspergillaceae</taxon>
        <taxon>Aspergillus</taxon>
        <taxon>Aspergillus subgen. Circumdati</taxon>
    </lineage>
</organism>
<name>A0ACC3ATR1_9EURO</name>
<dbReference type="Proteomes" id="UP001177260">
    <property type="component" value="Unassembled WGS sequence"/>
</dbReference>
<reference evidence="1 2" key="1">
    <citation type="journal article" date="2023" name="ACS Omega">
        <title>Identification of the Neoaspergillic Acid Biosynthesis Gene Cluster by Establishing an In Vitro CRISPR-Ribonucleoprotein Genetic System in Aspergillus melleus.</title>
        <authorList>
            <person name="Yuan B."/>
            <person name="Grau M.F."/>
            <person name="Murata R.M."/>
            <person name="Torok T."/>
            <person name="Venkateswaran K."/>
            <person name="Stajich J.E."/>
            <person name="Wang C.C.C."/>
        </authorList>
    </citation>
    <scope>NUCLEOTIDE SEQUENCE [LARGE SCALE GENOMIC DNA]</scope>
    <source>
        <strain evidence="1 2">IMV 1140</strain>
    </source>
</reference>
<protein>
    <submittedName>
        <fullName evidence="1">Uncharacterized protein</fullName>
    </submittedName>
</protein>
<accession>A0ACC3ATR1</accession>
<evidence type="ECO:0000313" key="1">
    <source>
        <dbReference type="EMBL" id="KAK1141173.1"/>
    </source>
</evidence>
<keyword evidence="2" id="KW-1185">Reference proteome</keyword>
<gene>
    <name evidence="1" type="ORF">N8T08_009340</name>
</gene>
<proteinExistence type="predicted"/>
<evidence type="ECO:0000313" key="2">
    <source>
        <dbReference type="Proteomes" id="UP001177260"/>
    </source>
</evidence>
<sequence length="213" mass="22996">MKISRYVSEIPRSKGSHRQMASTIPIVLSTVVYGLKYRANLQPGETVLIHSAAGGVGLAAIQYAKHLGAKVFATVGNDSKRSFLVESYDLDPSHIFCSRDSSFLSSKETTTYGANPPLPETETIKRGLCDDNDTNRSSALDALRTAVCRKISNLILLAEGVLLGPDQPLREFWLGSMLAWNVDIPSVVFLNKYLTVNGLVGSIAEELGGGRGP</sequence>
<comment type="caution">
    <text evidence="1">The sequence shown here is derived from an EMBL/GenBank/DDBJ whole genome shotgun (WGS) entry which is preliminary data.</text>
</comment>